<evidence type="ECO:0000256" key="1">
    <source>
        <dbReference type="ARBA" id="ARBA00004123"/>
    </source>
</evidence>
<organism evidence="8 9">
    <name type="scientific">Synchytrium microbalum</name>
    <dbReference type="NCBI Taxonomy" id="1806994"/>
    <lineage>
        <taxon>Eukaryota</taxon>
        <taxon>Fungi</taxon>
        <taxon>Fungi incertae sedis</taxon>
        <taxon>Chytridiomycota</taxon>
        <taxon>Chytridiomycota incertae sedis</taxon>
        <taxon>Chytridiomycetes</taxon>
        <taxon>Synchytriales</taxon>
        <taxon>Synchytriaceae</taxon>
        <taxon>Synchytrium</taxon>
    </lineage>
</organism>
<dbReference type="OrthoDB" id="337270at2759"/>
<protein>
    <recommendedName>
        <fullName evidence="6">Mediator of RNA polymerase II transcription subunit 10</fullName>
    </recommendedName>
    <alternativeName>
        <fullName evidence="6">Mediator complex subunit 10</fullName>
    </alternativeName>
</protein>
<dbReference type="GO" id="GO:0006357">
    <property type="term" value="P:regulation of transcription by RNA polymerase II"/>
    <property type="evidence" value="ECO:0007669"/>
    <property type="project" value="InterPro"/>
</dbReference>
<name>A0A507BQ61_9FUNG</name>
<dbReference type="Pfam" id="PF09748">
    <property type="entry name" value="Med10"/>
    <property type="match status" value="1"/>
</dbReference>
<evidence type="ECO:0000256" key="2">
    <source>
        <dbReference type="ARBA" id="ARBA00005389"/>
    </source>
</evidence>
<evidence type="ECO:0000256" key="3">
    <source>
        <dbReference type="ARBA" id="ARBA00023015"/>
    </source>
</evidence>
<evidence type="ECO:0000256" key="4">
    <source>
        <dbReference type="ARBA" id="ARBA00023163"/>
    </source>
</evidence>
<comment type="caution">
    <text evidence="8">The sequence shown here is derived from an EMBL/GenBank/DDBJ whole genome shotgun (WGS) entry which is preliminary data.</text>
</comment>
<keyword evidence="6" id="KW-0010">Activator</keyword>
<keyword evidence="4 6" id="KW-0804">Transcription</keyword>
<evidence type="ECO:0000313" key="8">
    <source>
        <dbReference type="EMBL" id="TPX31407.1"/>
    </source>
</evidence>
<feature type="region of interest" description="Disordered" evidence="7">
    <location>
        <begin position="1"/>
        <end position="34"/>
    </location>
</feature>
<comment type="subcellular location">
    <subcellularLocation>
        <location evidence="1 6">Nucleus</location>
    </subcellularLocation>
</comment>
<dbReference type="AlphaFoldDB" id="A0A507BQ61"/>
<evidence type="ECO:0000256" key="7">
    <source>
        <dbReference type="SAM" id="MobiDB-lite"/>
    </source>
</evidence>
<dbReference type="Proteomes" id="UP000319731">
    <property type="component" value="Unassembled WGS sequence"/>
</dbReference>
<gene>
    <name evidence="6" type="primary">MED10</name>
    <name evidence="8" type="ORF">SmJEL517_g05249</name>
</gene>
<feature type="compositionally biased region" description="Low complexity" evidence="7">
    <location>
        <begin position="10"/>
        <end position="23"/>
    </location>
</feature>
<evidence type="ECO:0000313" key="9">
    <source>
        <dbReference type="Proteomes" id="UP000319731"/>
    </source>
</evidence>
<proteinExistence type="inferred from homology"/>
<dbReference type="GO" id="GO:0016592">
    <property type="term" value="C:mediator complex"/>
    <property type="evidence" value="ECO:0007669"/>
    <property type="project" value="InterPro"/>
</dbReference>
<evidence type="ECO:0000256" key="6">
    <source>
        <dbReference type="RuleBase" id="RU364146"/>
    </source>
</evidence>
<accession>A0A507BQ61</accession>
<reference evidence="8 9" key="1">
    <citation type="journal article" date="2019" name="Sci. Rep.">
        <title>Comparative genomics of chytrid fungi reveal insights into the obligate biotrophic and pathogenic lifestyle of Synchytrium endobioticum.</title>
        <authorList>
            <person name="van de Vossenberg B.T.L.H."/>
            <person name="Warris S."/>
            <person name="Nguyen H.D.T."/>
            <person name="van Gent-Pelzer M.P.E."/>
            <person name="Joly D.L."/>
            <person name="van de Geest H.C."/>
            <person name="Bonants P.J.M."/>
            <person name="Smith D.S."/>
            <person name="Levesque C.A."/>
            <person name="van der Lee T.A.J."/>
        </authorList>
    </citation>
    <scope>NUCLEOTIDE SEQUENCE [LARGE SCALE GENOMIC DNA]</scope>
    <source>
        <strain evidence="8 9">JEL517</strain>
    </source>
</reference>
<feature type="compositionally biased region" description="Basic and acidic residues" evidence="7">
    <location>
        <begin position="24"/>
        <end position="33"/>
    </location>
</feature>
<dbReference type="STRING" id="1806994.A0A507BQ61"/>
<dbReference type="EMBL" id="QEAO01000045">
    <property type="protein sequence ID" value="TPX31407.1"/>
    <property type="molecule type" value="Genomic_DNA"/>
</dbReference>
<keyword evidence="5 6" id="KW-0539">Nucleus</keyword>
<comment type="function">
    <text evidence="6">Component of the Mediator complex, a coactivator involved in the regulated transcription of nearly all RNA polymerase II-dependent genes. Mediator functions as a bridge to convey information from gene-specific regulatory proteins to the basal RNA polymerase II transcription machinery. Mediator is recruited to promoters by direct interactions with regulatory proteins and serves as a scaffold for the assembly of a functional preinitiation complex with RNA polymerase II and the general transcription factors.</text>
</comment>
<comment type="similarity">
    <text evidence="2 6">Belongs to the Mediator complex subunit 10 family.</text>
</comment>
<sequence length="162" mass="18414">MDQETKQEEQQPQSDQSSSLDAQDSLRSDDHDQPIAALDAKLQEFIELLRRIGMSTADYQLEGKDVYMNRINQVVDTLRELDQLKDNVNIDLPPAVIDDFIAKGHNPDTFTANQIQLVTNMNQKTFGRIRQLSSLKSEIEKEMKPNFPALHDTLQSKLNSAS</sequence>
<keyword evidence="3 6" id="KW-0805">Transcription regulation</keyword>
<keyword evidence="9" id="KW-1185">Reference proteome</keyword>
<evidence type="ECO:0000256" key="5">
    <source>
        <dbReference type="ARBA" id="ARBA00023242"/>
    </source>
</evidence>
<dbReference type="InterPro" id="IPR019145">
    <property type="entry name" value="Mediator_Med10"/>
</dbReference>
<dbReference type="GO" id="GO:0003712">
    <property type="term" value="F:transcription coregulator activity"/>
    <property type="evidence" value="ECO:0007669"/>
    <property type="project" value="InterPro"/>
</dbReference>
<comment type="subunit">
    <text evidence="6">Component of the Mediator complex.</text>
</comment>